<reference evidence="7" key="1">
    <citation type="journal article" date="2014" name="Int. J. Syst. Evol. Microbiol.">
        <title>Complete genome of a new Firmicutes species belonging to the dominant human colonic microbiota ('Ruminococcus bicirculans') reveals two chromosomes and a selective capacity to utilize plant glucans.</title>
        <authorList>
            <consortium name="NISC Comparative Sequencing Program"/>
            <person name="Wegmann U."/>
            <person name="Louis P."/>
            <person name="Goesmann A."/>
            <person name="Henrissat B."/>
            <person name="Duncan S.H."/>
            <person name="Flint H.J."/>
        </authorList>
    </citation>
    <scope>NUCLEOTIDE SEQUENCE</scope>
    <source>
        <strain evidence="7">NBRC 103408</strain>
    </source>
</reference>
<evidence type="ECO:0000256" key="1">
    <source>
        <dbReference type="ARBA" id="ARBA00001947"/>
    </source>
</evidence>
<evidence type="ECO:0000256" key="3">
    <source>
        <dbReference type="ARBA" id="ARBA00022723"/>
    </source>
</evidence>
<dbReference type="CDD" id="cd07363">
    <property type="entry name" value="45_DOPA_Dioxygenase"/>
    <property type="match status" value="1"/>
</dbReference>
<sequence length="261" mass="27851">MPVVFVSHGGGPMPLLGDPGHGEMVAALQTMAADLPRPDCLLVVTAHWEADTVSVSSGAAPGMLYDYGGFPPEAYTLQYGAPGAPAMADRVRAVLGEAGITAAADPDRGFDHGTFVPLMLLYPDADIPVLQISLERSLDPARHLAIGKALSPLLSEGGMIIGSGQSFHNIPLMFQADNPDVQKINTAFHGWLDRVVLSPELAEPDRESEFESWAQAPFAGTCHPREEHLVPLMVCAGAARAAARRRIDYSVMGIEARGYIW</sequence>
<dbReference type="PANTHER" id="PTHR30096">
    <property type="entry name" value="4,5-DOPA DIOXYGENASE EXTRADIOL-LIKE PROTEIN"/>
    <property type="match status" value="1"/>
</dbReference>
<protein>
    <submittedName>
        <fullName evidence="7">Dioxygenase</fullName>
    </submittedName>
</protein>
<comment type="similarity">
    <text evidence="2">Belongs to the DODA-type extradiol aromatic ring-opening dioxygenase family.</text>
</comment>
<evidence type="ECO:0000256" key="4">
    <source>
        <dbReference type="ARBA" id="ARBA00022833"/>
    </source>
</evidence>
<dbReference type="GO" id="GO:0051213">
    <property type="term" value="F:dioxygenase activity"/>
    <property type="evidence" value="ECO:0007669"/>
    <property type="project" value="UniProtKB-KW"/>
</dbReference>
<dbReference type="PANTHER" id="PTHR30096:SF0">
    <property type="entry name" value="4,5-DOPA DIOXYGENASE EXTRADIOL-LIKE PROTEIN"/>
    <property type="match status" value="1"/>
</dbReference>
<evidence type="ECO:0000313" key="7">
    <source>
        <dbReference type="EMBL" id="GLQ07488.1"/>
    </source>
</evidence>
<dbReference type="EMBL" id="BSNF01000008">
    <property type="protein sequence ID" value="GLQ07488.1"/>
    <property type="molecule type" value="Genomic_DNA"/>
</dbReference>
<evidence type="ECO:0000313" key="8">
    <source>
        <dbReference type="Proteomes" id="UP001161409"/>
    </source>
</evidence>
<keyword evidence="8" id="KW-1185">Reference proteome</keyword>
<accession>A0ABQ5U8G6</accession>
<evidence type="ECO:0000256" key="2">
    <source>
        <dbReference type="ARBA" id="ARBA00007581"/>
    </source>
</evidence>
<dbReference type="InterPro" id="IPR014436">
    <property type="entry name" value="Extradiol_dOase_DODA"/>
</dbReference>
<dbReference type="Gene3D" id="3.40.830.10">
    <property type="entry name" value="LigB-like"/>
    <property type="match status" value="1"/>
</dbReference>
<dbReference type="PIRSF" id="PIRSF006157">
    <property type="entry name" value="Doxgns_DODA"/>
    <property type="match status" value="1"/>
</dbReference>
<comment type="caution">
    <text evidence="7">The sequence shown here is derived from an EMBL/GenBank/DDBJ whole genome shotgun (WGS) entry which is preliminary data.</text>
</comment>
<proteinExistence type="inferred from homology"/>
<evidence type="ECO:0000256" key="5">
    <source>
        <dbReference type="ARBA" id="ARBA00023002"/>
    </source>
</evidence>
<gene>
    <name evidence="7" type="ORF">GCM10007924_27090</name>
</gene>
<keyword evidence="4" id="KW-0862">Zinc</keyword>
<evidence type="ECO:0000259" key="6">
    <source>
        <dbReference type="Pfam" id="PF02900"/>
    </source>
</evidence>
<dbReference type="Proteomes" id="UP001161409">
    <property type="component" value="Unassembled WGS sequence"/>
</dbReference>
<reference evidence="7" key="2">
    <citation type="submission" date="2023-01" db="EMBL/GenBank/DDBJ databases">
        <title>Draft genome sequence of Sneathiella chinensis strain NBRC 103408.</title>
        <authorList>
            <person name="Sun Q."/>
            <person name="Mori K."/>
        </authorList>
    </citation>
    <scope>NUCLEOTIDE SEQUENCE</scope>
    <source>
        <strain evidence="7">NBRC 103408</strain>
    </source>
</reference>
<dbReference type="InterPro" id="IPR004183">
    <property type="entry name" value="Xdiol_dOase_suB"/>
</dbReference>
<comment type="cofactor">
    <cofactor evidence="1">
        <name>Zn(2+)</name>
        <dbReference type="ChEBI" id="CHEBI:29105"/>
    </cofactor>
</comment>
<name>A0ABQ5U8G6_9PROT</name>
<dbReference type="SUPFAM" id="SSF53213">
    <property type="entry name" value="LigB-like"/>
    <property type="match status" value="1"/>
</dbReference>
<organism evidence="7 8">
    <name type="scientific">Sneathiella chinensis</name>
    <dbReference type="NCBI Taxonomy" id="349750"/>
    <lineage>
        <taxon>Bacteria</taxon>
        <taxon>Pseudomonadati</taxon>
        <taxon>Pseudomonadota</taxon>
        <taxon>Alphaproteobacteria</taxon>
        <taxon>Sneathiellales</taxon>
        <taxon>Sneathiellaceae</taxon>
        <taxon>Sneathiella</taxon>
    </lineage>
</organism>
<keyword evidence="7" id="KW-0223">Dioxygenase</keyword>
<keyword evidence="5" id="KW-0560">Oxidoreductase</keyword>
<dbReference type="Pfam" id="PF02900">
    <property type="entry name" value="LigB"/>
    <property type="match status" value="1"/>
</dbReference>
<keyword evidence="3" id="KW-0479">Metal-binding</keyword>
<feature type="domain" description="Extradiol ring-cleavage dioxygenase class III enzyme subunit B" evidence="6">
    <location>
        <begin position="28"/>
        <end position="241"/>
    </location>
</feature>